<dbReference type="PROSITE" id="PS00217">
    <property type="entry name" value="SUGAR_TRANSPORT_2"/>
    <property type="match status" value="1"/>
</dbReference>
<dbReference type="EMBL" id="JACLAW010000011">
    <property type="protein sequence ID" value="MBC2666726.1"/>
    <property type="molecule type" value="Genomic_DNA"/>
</dbReference>
<reference evidence="9 10" key="1">
    <citation type="submission" date="2020-08" db="EMBL/GenBank/DDBJ databases">
        <title>The genome sequence of type strain Novosphingobium flavum NBRC 111647.</title>
        <authorList>
            <person name="Liu Y."/>
        </authorList>
    </citation>
    <scope>NUCLEOTIDE SEQUENCE [LARGE SCALE GENOMIC DNA]</scope>
    <source>
        <strain evidence="9 10">NBRC 111647</strain>
    </source>
</reference>
<keyword evidence="5 7" id="KW-0472">Membrane</keyword>
<dbReference type="AlphaFoldDB" id="A0A7X1FTM2"/>
<evidence type="ECO:0000259" key="8">
    <source>
        <dbReference type="PROSITE" id="PS50850"/>
    </source>
</evidence>
<feature type="transmembrane region" description="Helical" evidence="7">
    <location>
        <begin position="127"/>
        <end position="146"/>
    </location>
</feature>
<dbReference type="InterPro" id="IPR050360">
    <property type="entry name" value="MFS_Sugar_Transporters"/>
</dbReference>
<evidence type="ECO:0000256" key="3">
    <source>
        <dbReference type="ARBA" id="ARBA00022692"/>
    </source>
</evidence>
<keyword evidence="3 7" id="KW-0812">Transmembrane</keyword>
<sequence>MIVALLLESWDSYSMAFILPYINTDLNPSAMMLGFAAAGVHIGGLIGALLGGWATDRFGRRRIFLASMIMFIVCALAQGLAPNMLTLAIIRTIGGIPIGCDVANGFTYMMEVLPKGKRETMANRWQCMYAIGTMLSVILVTILQFINLEANLLWRFVLMFPAIPGIILLLMRTELPETPAWLLDRGKFREAKAASRVLYGDLLDDLPDTNVPMRSPTIGEAFRDVWGDRRRRNVTIVGMVSNATQPAEWYAFGFYIPLILVSFGFTTQLENNLFLIGLSGLAALSGFVGPVILHRIGHKGLLQAGNFLTASGLFVASYGIYQAQTLIVALGAAIVVWGHYWGAQSGQTIVTVVAKPKYRGVSSGFAYAVTKTSAFLLTMAAPAMFTLLGVPKAAMLTAIFPLITLFLATFVLKEVYGHTEQELPVRADNQSSSPSAGLDVGGRAVAAGE</sequence>
<dbReference type="GO" id="GO:0005351">
    <property type="term" value="F:carbohydrate:proton symporter activity"/>
    <property type="evidence" value="ECO:0007669"/>
    <property type="project" value="TreeGrafter"/>
</dbReference>
<comment type="similarity">
    <text evidence="2">Belongs to the major facilitator superfamily. Sugar transporter (TC 2.A.1.1) family.</text>
</comment>
<evidence type="ECO:0000256" key="7">
    <source>
        <dbReference type="SAM" id="Phobius"/>
    </source>
</evidence>
<gene>
    <name evidence="9" type="ORF">H7F51_14490</name>
</gene>
<feature type="transmembrane region" description="Helical" evidence="7">
    <location>
        <begin position="300"/>
        <end position="320"/>
    </location>
</feature>
<dbReference type="PANTHER" id="PTHR48022">
    <property type="entry name" value="PLASTIDIC GLUCOSE TRANSPORTER 4"/>
    <property type="match status" value="1"/>
</dbReference>
<comment type="caution">
    <text evidence="9">The sequence shown here is derived from an EMBL/GenBank/DDBJ whole genome shotgun (WGS) entry which is preliminary data.</text>
</comment>
<feature type="transmembrane region" description="Helical" evidence="7">
    <location>
        <begin position="152"/>
        <end position="171"/>
    </location>
</feature>
<feature type="transmembrane region" description="Helical" evidence="7">
    <location>
        <begin position="273"/>
        <end position="293"/>
    </location>
</feature>
<feature type="transmembrane region" description="Helical" evidence="7">
    <location>
        <begin position="32"/>
        <end position="51"/>
    </location>
</feature>
<feature type="transmembrane region" description="Helical" evidence="7">
    <location>
        <begin position="364"/>
        <end position="387"/>
    </location>
</feature>
<evidence type="ECO:0000256" key="6">
    <source>
        <dbReference type="SAM" id="MobiDB-lite"/>
    </source>
</evidence>
<organism evidence="9 10">
    <name type="scientific">Novosphingobium flavum</name>
    <dbReference type="NCBI Taxonomy" id="1778672"/>
    <lineage>
        <taxon>Bacteria</taxon>
        <taxon>Pseudomonadati</taxon>
        <taxon>Pseudomonadota</taxon>
        <taxon>Alphaproteobacteria</taxon>
        <taxon>Sphingomonadales</taxon>
        <taxon>Sphingomonadaceae</taxon>
        <taxon>Novosphingobium</taxon>
    </lineage>
</organism>
<keyword evidence="4 7" id="KW-1133">Transmembrane helix</keyword>
<evidence type="ECO:0000256" key="4">
    <source>
        <dbReference type="ARBA" id="ARBA00022989"/>
    </source>
</evidence>
<feature type="transmembrane region" description="Helical" evidence="7">
    <location>
        <begin position="249"/>
        <end position="267"/>
    </location>
</feature>
<evidence type="ECO:0000256" key="1">
    <source>
        <dbReference type="ARBA" id="ARBA00004141"/>
    </source>
</evidence>
<keyword evidence="10" id="KW-1185">Reference proteome</keyword>
<evidence type="ECO:0000256" key="5">
    <source>
        <dbReference type="ARBA" id="ARBA00023136"/>
    </source>
</evidence>
<dbReference type="InterPro" id="IPR020846">
    <property type="entry name" value="MFS_dom"/>
</dbReference>
<dbReference type="Pfam" id="PF00083">
    <property type="entry name" value="Sugar_tr"/>
    <property type="match status" value="1"/>
</dbReference>
<evidence type="ECO:0000313" key="9">
    <source>
        <dbReference type="EMBL" id="MBC2666726.1"/>
    </source>
</evidence>
<feature type="transmembrane region" description="Helical" evidence="7">
    <location>
        <begin position="87"/>
        <end position="106"/>
    </location>
</feature>
<dbReference type="InterPro" id="IPR036259">
    <property type="entry name" value="MFS_trans_sf"/>
</dbReference>
<feature type="transmembrane region" description="Helical" evidence="7">
    <location>
        <begin position="393"/>
        <end position="412"/>
    </location>
</feature>
<accession>A0A7X1FTM2</accession>
<feature type="region of interest" description="Disordered" evidence="6">
    <location>
        <begin position="426"/>
        <end position="449"/>
    </location>
</feature>
<comment type="subcellular location">
    <subcellularLocation>
        <location evidence="1">Membrane</location>
        <topology evidence="1">Multi-pass membrane protein</topology>
    </subcellularLocation>
</comment>
<dbReference type="Gene3D" id="1.20.1250.20">
    <property type="entry name" value="MFS general substrate transporter like domains"/>
    <property type="match status" value="1"/>
</dbReference>
<protein>
    <submittedName>
        <fullName evidence="9">MFS transporter</fullName>
    </submittedName>
</protein>
<feature type="transmembrane region" description="Helical" evidence="7">
    <location>
        <begin position="63"/>
        <end position="81"/>
    </location>
</feature>
<name>A0A7X1FTM2_9SPHN</name>
<dbReference type="Proteomes" id="UP000566813">
    <property type="component" value="Unassembled WGS sequence"/>
</dbReference>
<feature type="transmembrane region" description="Helical" evidence="7">
    <location>
        <begin position="326"/>
        <end position="343"/>
    </location>
</feature>
<dbReference type="PROSITE" id="PS50850">
    <property type="entry name" value="MFS"/>
    <property type="match status" value="1"/>
</dbReference>
<dbReference type="SUPFAM" id="SSF103473">
    <property type="entry name" value="MFS general substrate transporter"/>
    <property type="match status" value="1"/>
</dbReference>
<evidence type="ECO:0000313" key="10">
    <source>
        <dbReference type="Proteomes" id="UP000566813"/>
    </source>
</evidence>
<dbReference type="InterPro" id="IPR005828">
    <property type="entry name" value="MFS_sugar_transport-like"/>
</dbReference>
<dbReference type="PANTHER" id="PTHR48022:SF2">
    <property type="entry name" value="PLASTIDIC GLUCOSE TRANSPORTER 4"/>
    <property type="match status" value="1"/>
</dbReference>
<proteinExistence type="inferred from homology"/>
<feature type="domain" description="Major facilitator superfamily (MFS) profile" evidence="8">
    <location>
        <begin position="1"/>
        <end position="416"/>
    </location>
</feature>
<dbReference type="InterPro" id="IPR005829">
    <property type="entry name" value="Sugar_transporter_CS"/>
</dbReference>
<evidence type="ECO:0000256" key="2">
    <source>
        <dbReference type="ARBA" id="ARBA00010992"/>
    </source>
</evidence>
<dbReference type="GO" id="GO:0016020">
    <property type="term" value="C:membrane"/>
    <property type="evidence" value="ECO:0007669"/>
    <property type="project" value="UniProtKB-SubCell"/>
</dbReference>